<feature type="compositionally biased region" description="Basic and acidic residues" evidence="1">
    <location>
        <begin position="81"/>
        <end position="91"/>
    </location>
</feature>
<dbReference type="AlphaFoldDB" id="A0AAD5IYH5"/>
<evidence type="ECO:0000313" key="4">
    <source>
        <dbReference type="Proteomes" id="UP001064489"/>
    </source>
</evidence>
<comment type="caution">
    <text evidence="3">The sequence shown here is derived from an EMBL/GenBank/DDBJ whole genome shotgun (WGS) entry which is preliminary data.</text>
</comment>
<reference evidence="3" key="1">
    <citation type="journal article" date="2022" name="Plant J.">
        <title>Strategies of tolerance reflected in two North American maple genomes.</title>
        <authorList>
            <person name="McEvoy S.L."/>
            <person name="Sezen U.U."/>
            <person name="Trouern-Trend A."/>
            <person name="McMahon S.M."/>
            <person name="Schaberg P.G."/>
            <person name="Yang J."/>
            <person name="Wegrzyn J.L."/>
            <person name="Swenson N.G."/>
        </authorList>
    </citation>
    <scope>NUCLEOTIDE SEQUENCE</scope>
    <source>
        <strain evidence="3">91603</strain>
    </source>
</reference>
<dbReference type="Proteomes" id="UP001064489">
    <property type="component" value="Chromosome 4"/>
</dbReference>
<gene>
    <name evidence="3" type="ORF">LWI28_003815</name>
</gene>
<dbReference type="PANTHER" id="PTHR31928">
    <property type="entry name" value="EXPRESSED PROTEIN"/>
    <property type="match status" value="1"/>
</dbReference>
<keyword evidence="4" id="KW-1185">Reference proteome</keyword>
<dbReference type="InterPro" id="IPR049172">
    <property type="entry name" value="DUF6857_pln"/>
</dbReference>
<evidence type="ECO:0000256" key="1">
    <source>
        <dbReference type="SAM" id="MobiDB-lite"/>
    </source>
</evidence>
<accession>A0AAD5IYH5</accession>
<name>A0AAD5IYH5_ACENE</name>
<dbReference type="InterPro" id="IPR010341">
    <property type="entry name" value="DUF936_pln"/>
</dbReference>
<protein>
    <recommendedName>
        <fullName evidence="2">DUF6857 domain-containing protein</fullName>
    </recommendedName>
</protein>
<dbReference type="PANTHER" id="PTHR31928:SF12">
    <property type="entry name" value="DUF3741 DOMAIN-CONTAINING PROTEIN"/>
    <property type="match status" value="1"/>
</dbReference>
<evidence type="ECO:0000259" key="2">
    <source>
        <dbReference type="Pfam" id="PF21647"/>
    </source>
</evidence>
<feature type="region of interest" description="Disordered" evidence="1">
    <location>
        <begin position="80"/>
        <end position="120"/>
    </location>
</feature>
<evidence type="ECO:0000313" key="3">
    <source>
        <dbReference type="EMBL" id="KAI9180347.1"/>
    </source>
</evidence>
<reference evidence="3" key="2">
    <citation type="submission" date="2023-02" db="EMBL/GenBank/DDBJ databases">
        <authorList>
            <person name="Swenson N.G."/>
            <person name="Wegrzyn J.L."/>
            <person name="Mcevoy S.L."/>
        </authorList>
    </citation>
    <scope>NUCLEOTIDE SEQUENCE</scope>
    <source>
        <strain evidence="3">91603</strain>
        <tissue evidence="3">Leaf</tissue>
    </source>
</reference>
<organism evidence="3 4">
    <name type="scientific">Acer negundo</name>
    <name type="common">Box elder</name>
    <dbReference type="NCBI Taxonomy" id="4023"/>
    <lineage>
        <taxon>Eukaryota</taxon>
        <taxon>Viridiplantae</taxon>
        <taxon>Streptophyta</taxon>
        <taxon>Embryophyta</taxon>
        <taxon>Tracheophyta</taxon>
        <taxon>Spermatophyta</taxon>
        <taxon>Magnoliopsida</taxon>
        <taxon>eudicotyledons</taxon>
        <taxon>Gunneridae</taxon>
        <taxon>Pentapetalae</taxon>
        <taxon>rosids</taxon>
        <taxon>malvids</taxon>
        <taxon>Sapindales</taxon>
        <taxon>Sapindaceae</taxon>
        <taxon>Hippocastanoideae</taxon>
        <taxon>Acereae</taxon>
        <taxon>Acer</taxon>
    </lineage>
</organism>
<dbReference type="EMBL" id="JAJSOW010000101">
    <property type="protein sequence ID" value="KAI9180347.1"/>
    <property type="molecule type" value="Genomic_DNA"/>
</dbReference>
<proteinExistence type="predicted"/>
<feature type="domain" description="DUF6857" evidence="2">
    <location>
        <begin position="190"/>
        <end position="356"/>
    </location>
</feature>
<dbReference type="Pfam" id="PF21647">
    <property type="entry name" value="DUF6857"/>
    <property type="match status" value="1"/>
</dbReference>
<sequence length="365" mass="41275">MANLASGVHFRLFGEMGVEEKQFDYDDCRKPVLLQNSGRIMIDINVVVCGIRDRKKELEWVKHEINKSINQTVYVSSTRPLKRDSSDDYSSHRPRRKDAGFAMKSAKHSNQRRTTSSSRKNNRESLYLAMKFGLLNDEKGVESEISWDSLPSNLVKLGKDLLRQRDGALLTAVEALLEASAAERVLKCLRLIVQSSTKSGPPRTIDSDSNDPDSIKQVLKVGLDRKRIATSWIKAALESNLAPASASTGAENRSSTASHMFRHGRPGEFHVRLEDDKDNRADWIRGNALYTAAELTNSMQNQCRTWFLAYVEDYLDEVKSKSVFRQSDNQVAELMLQIKKMNGWLDVIVKKEGDYKDGSSNLRES</sequence>